<evidence type="ECO:0000313" key="4">
    <source>
        <dbReference type="Proteomes" id="UP000320806"/>
    </source>
</evidence>
<dbReference type="Gene3D" id="3.40.50.620">
    <property type="entry name" value="HUPs"/>
    <property type="match status" value="1"/>
</dbReference>
<evidence type="ECO:0000259" key="2">
    <source>
        <dbReference type="Pfam" id="PF00582"/>
    </source>
</evidence>
<evidence type="ECO:0000313" key="3">
    <source>
        <dbReference type="EMBL" id="TQJ15010.1"/>
    </source>
</evidence>
<sequence>MDTIVVGVDNSEASTRAAEFAVDRAQKNHWKIVLVHVIPWTPFSFQTASENEHRHRERQRELEAATEQVIAPMVEICERGGVPHEEIVRHGKASETLLDISAESGAVHIIVGRTGDSGLRDAVFGSVANRLAQHASVPVTVVP</sequence>
<dbReference type="InterPro" id="IPR014729">
    <property type="entry name" value="Rossmann-like_a/b/a_fold"/>
</dbReference>
<dbReference type="InterPro" id="IPR006015">
    <property type="entry name" value="Universal_stress_UspA"/>
</dbReference>
<dbReference type="SUPFAM" id="SSF52402">
    <property type="entry name" value="Adenine nucleotide alpha hydrolases-like"/>
    <property type="match status" value="1"/>
</dbReference>
<dbReference type="AlphaFoldDB" id="A0A542EI46"/>
<dbReference type="PANTHER" id="PTHR46268:SF6">
    <property type="entry name" value="UNIVERSAL STRESS PROTEIN UP12"/>
    <property type="match status" value="1"/>
</dbReference>
<dbReference type="RefSeq" id="WP_141928716.1">
    <property type="nucleotide sequence ID" value="NZ_BAABCI010000006.1"/>
</dbReference>
<keyword evidence="4" id="KW-1185">Reference proteome</keyword>
<evidence type="ECO:0000256" key="1">
    <source>
        <dbReference type="ARBA" id="ARBA00008791"/>
    </source>
</evidence>
<organism evidence="3 4">
    <name type="scientific">Yimella lutea</name>
    <dbReference type="NCBI Taxonomy" id="587872"/>
    <lineage>
        <taxon>Bacteria</taxon>
        <taxon>Bacillati</taxon>
        <taxon>Actinomycetota</taxon>
        <taxon>Actinomycetes</taxon>
        <taxon>Micrococcales</taxon>
        <taxon>Dermacoccaceae</taxon>
        <taxon>Yimella</taxon>
    </lineage>
</organism>
<protein>
    <submittedName>
        <fullName evidence="3">Nucleotide-binding universal stress UspA family protein</fullName>
    </submittedName>
</protein>
<gene>
    <name evidence="3" type="ORF">FB459_2528</name>
</gene>
<dbReference type="OrthoDB" id="5186731at2"/>
<proteinExistence type="inferred from homology"/>
<accession>A0A542EI46</accession>
<reference evidence="3 4" key="1">
    <citation type="submission" date="2019-06" db="EMBL/GenBank/DDBJ databases">
        <title>Sequencing the genomes of 1000 actinobacteria strains.</title>
        <authorList>
            <person name="Klenk H.-P."/>
        </authorList>
    </citation>
    <scope>NUCLEOTIDE SEQUENCE [LARGE SCALE GENOMIC DNA]</scope>
    <source>
        <strain evidence="3 4">DSM 19828</strain>
    </source>
</reference>
<dbReference type="PRINTS" id="PR01438">
    <property type="entry name" value="UNVRSLSTRESS"/>
</dbReference>
<dbReference type="InterPro" id="IPR006016">
    <property type="entry name" value="UspA"/>
</dbReference>
<comment type="similarity">
    <text evidence="1">Belongs to the universal stress protein A family.</text>
</comment>
<feature type="domain" description="UspA" evidence="2">
    <location>
        <begin position="2"/>
        <end position="143"/>
    </location>
</feature>
<dbReference type="Proteomes" id="UP000320806">
    <property type="component" value="Unassembled WGS sequence"/>
</dbReference>
<dbReference type="CDD" id="cd00293">
    <property type="entry name" value="USP-like"/>
    <property type="match status" value="1"/>
</dbReference>
<name>A0A542EI46_9MICO</name>
<dbReference type="PANTHER" id="PTHR46268">
    <property type="entry name" value="STRESS RESPONSE PROTEIN NHAX"/>
    <property type="match status" value="1"/>
</dbReference>
<dbReference type="EMBL" id="VFMO01000001">
    <property type="protein sequence ID" value="TQJ15010.1"/>
    <property type="molecule type" value="Genomic_DNA"/>
</dbReference>
<comment type="caution">
    <text evidence="3">The sequence shown here is derived from an EMBL/GenBank/DDBJ whole genome shotgun (WGS) entry which is preliminary data.</text>
</comment>
<dbReference type="Pfam" id="PF00582">
    <property type="entry name" value="Usp"/>
    <property type="match status" value="1"/>
</dbReference>